<accession>A0A160TPZ4</accession>
<dbReference type="PROSITE" id="PS51471">
    <property type="entry name" value="FE2OG_OXY"/>
    <property type="match status" value="1"/>
</dbReference>
<protein>
    <submittedName>
        <fullName evidence="2">2-Oxobutyrate oxidase, putative</fullName>
    </submittedName>
</protein>
<feature type="domain" description="Fe2OG dioxygenase" evidence="1">
    <location>
        <begin position="173"/>
        <end position="275"/>
    </location>
</feature>
<evidence type="ECO:0000259" key="1">
    <source>
        <dbReference type="PROSITE" id="PS51471"/>
    </source>
</evidence>
<dbReference type="Gene3D" id="2.60.120.330">
    <property type="entry name" value="B-lactam Antibiotic, Isopenicillin N Synthase, Chain"/>
    <property type="match status" value="1"/>
</dbReference>
<dbReference type="PRINTS" id="PR00682">
    <property type="entry name" value="IPNSYNTHASE"/>
</dbReference>
<dbReference type="InterPro" id="IPR050231">
    <property type="entry name" value="Iron_ascorbate_oxido_reductase"/>
</dbReference>
<reference evidence="2" key="1">
    <citation type="submission" date="2015-10" db="EMBL/GenBank/DDBJ databases">
        <authorList>
            <person name="Gilbert D.G."/>
        </authorList>
    </citation>
    <scope>NUCLEOTIDE SEQUENCE</scope>
</reference>
<dbReference type="Pfam" id="PF03171">
    <property type="entry name" value="2OG-FeII_Oxy"/>
    <property type="match status" value="1"/>
</dbReference>
<dbReference type="PANTHER" id="PTHR47990">
    <property type="entry name" value="2-OXOGLUTARATE (2OG) AND FE(II)-DEPENDENT OXYGENASE SUPERFAMILY PROTEIN-RELATED"/>
    <property type="match status" value="1"/>
</dbReference>
<dbReference type="Pfam" id="PF14226">
    <property type="entry name" value="DIOX_N"/>
    <property type="match status" value="1"/>
</dbReference>
<dbReference type="SUPFAM" id="SSF51197">
    <property type="entry name" value="Clavaminate synthase-like"/>
    <property type="match status" value="1"/>
</dbReference>
<evidence type="ECO:0000313" key="2">
    <source>
        <dbReference type="EMBL" id="CUS51315.1"/>
    </source>
</evidence>
<dbReference type="InterPro" id="IPR026992">
    <property type="entry name" value="DIOX_N"/>
</dbReference>
<dbReference type="InterPro" id="IPR044861">
    <property type="entry name" value="IPNS-like_FE2OG_OXY"/>
</dbReference>
<name>A0A160TPZ4_9ZZZZ</name>
<dbReference type="AlphaFoldDB" id="A0A160TPZ4"/>
<dbReference type="InterPro" id="IPR005123">
    <property type="entry name" value="Oxoglu/Fe-dep_dioxygenase_dom"/>
</dbReference>
<organism evidence="2">
    <name type="scientific">hydrothermal vent metagenome</name>
    <dbReference type="NCBI Taxonomy" id="652676"/>
    <lineage>
        <taxon>unclassified sequences</taxon>
        <taxon>metagenomes</taxon>
        <taxon>ecological metagenomes</taxon>
    </lineage>
</organism>
<proteinExistence type="predicted"/>
<dbReference type="InterPro" id="IPR027443">
    <property type="entry name" value="IPNS-like_sf"/>
</dbReference>
<sequence>MNPSLPIVDIHSGTSPIDDPSVAQQLDMALQKHGFCYISGHNIATDTIKTAFEATHRFHALPESAKQDIKINPCHRGYIGFNTSTAVTSSVEKPFRPNYSESFMAMQPVFSDHARWGTAIFGPNQWPESLMPTFKTEVEDYYEAMEYLALELVQRLAVALGQDPHIFDQAFDDPTVFLRLLHYPAVADSTAADGYGSAPHTDHGFLTLVSQDLTGGLEVLTRDSQWIPAVPIPDTFVLNVADMLSYWSGGRWPSTPHRVSLSTKERYSVAFFFDPTFETQVRPFPSLTRPGDNDSPVHYGNYLMHRFNNNYDYRSTL</sequence>
<dbReference type="EMBL" id="CZRL01000059">
    <property type="protein sequence ID" value="CUS51315.1"/>
    <property type="molecule type" value="Genomic_DNA"/>
</dbReference>
<gene>
    <name evidence="2" type="ORF">MGWOODY_XGa340</name>
</gene>